<gene>
    <name evidence="1" type="ORF">H2198_004773</name>
</gene>
<proteinExistence type="predicted"/>
<accession>A0ACC3A803</accession>
<keyword evidence="2" id="KW-1185">Reference proteome</keyword>
<evidence type="ECO:0000313" key="2">
    <source>
        <dbReference type="Proteomes" id="UP001172386"/>
    </source>
</evidence>
<protein>
    <submittedName>
        <fullName evidence="1">Uncharacterized protein</fullName>
    </submittedName>
</protein>
<organism evidence="1 2">
    <name type="scientific">Neophaeococcomyces mojaviensis</name>
    <dbReference type="NCBI Taxonomy" id="3383035"/>
    <lineage>
        <taxon>Eukaryota</taxon>
        <taxon>Fungi</taxon>
        <taxon>Dikarya</taxon>
        <taxon>Ascomycota</taxon>
        <taxon>Pezizomycotina</taxon>
        <taxon>Eurotiomycetes</taxon>
        <taxon>Chaetothyriomycetidae</taxon>
        <taxon>Chaetothyriales</taxon>
        <taxon>Chaetothyriales incertae sedis</taxon>
        <taxon>Neophaeococcomyces</taxon>
    </lineage>
</organism>
<sequence>MNQPSYQTGFKDSSWMVAYEPVPWVFRVRIVQMVFTMVTLICSAYAASKWMAGVPIAFFAISWSIIYLPAVVWVFPRIQGRYMPNVIALVLESLTWLWWLSSFSIMASWVSGTMSGYGAVSPFYRRDSSSSDYSSSSSTYDDIVDDAMDAYQDAVNSYYGGAWTALKVATAFGAFTWILFTVTLFAISMRFHQQRRGKQQQLNQTYGNPNDIEQNRGAPVESDKTYPQASVNSVHA</sequence>
<dbReference type="EMBL" id="JAPDRQ010000074">
    <property type="protein sequence ID" value="KAJ9656654.1"/>
    <property type="molecule type" value="Genomic_DNA"/>
</dbReference>
<reference evidence="1" key="1">
    <citation type="submission" date="2022-10" db="EMBL/GenBank/DDBJ databases">
        <title>Culturing micro-colonial fungi from biological soil crusts in the Mojave desert and describing Neophaeococcomyces mojavensis, and introducing the new genera and species Taxawa tesnikishii.</title>
        <authorList>
            <person name="Kurbessoian T."/>
            <person name="Stajich J.E."/>
        </authorList>
    </citation>
    <scope>NUCLEOTIDE SEQUENCE</scope>
    <source>
        <strain evidence="1">JES_112</strain>
    </source>
</reference>
<name>A0ACC3A803_9EURO</name>
<dbReference type="Proteomes" id="UP001172386">
    <property type="component" value="Unassembled WGS sequence"/>
</dbReference>
<evidence type="ECO:0000313" key="1">
    <source>
        <dbReference type="EMBL" id="KAJ9656654.1"/>
    </source>
</evidence>
<comment type="caution">
    <text evidence="1">The sequence shown here is derived from an EMBL/GenBank/DDBJ whole genome shotgun (WGS) entry which is preliminary data.</text>
</comment>